<organism evidence="2 3">
    <name type="scientific">Natronomonas moolapensis (strain DSM 18674 / CECT 7526 / JCM 14361 / 8.8.11)</name>
    <dbReference type="NCBI Taxonomy" id="268739"/>
    <lineage>
        <taxon>Archaea</taxon>
        <taxon>Methanobacteriati</taxon>
        <taxon>Methanobacteriota</taxon>
        <taxon>Stenosarchaea group</taxon>
        <taxon>Halobacteria</taxon>
        <taxon>Halobacteriales</taxon>
        <taxon>Natronomonadaceae</taxon>
        <taxon>Natronomonas</taxon>
    </lineage>
</organism>
<dbReference type="EMBL" id="HF582854">
    <property type="protein sequence ID" value="CCQ35395.1"/>
    <property type="molecule type" value="Genomic_DNA"/>
</dbReference>
<dbReference type="HOGENOM" id="CLU_2243927_0_0_2"/>
<keyword evidence="3" id="KW-1185">Reference proteome</keyword>
<proteinExistence type="predicted"/>
<dbReference type="RefSeq" id="WP_015408244.1">
    <property type="nucleotide sequence ID" value="NC_020388.1"/>
</dbReference>
<dbReference type="GeneID" id="14652889"/>
<gene>
    <name evidence="2" type="ordered locus">Nmlp_1185</name>
</gene>
<keyword evidence="1" id="KW-0472">Membrane</keyword>
<dbReference type="Proteomes" id="UP000011867">
    <property type="component" value="Chromosome"/>
</dbReference>
<feature type="transmembrane region" description="Helical" evidence="1">
    <location>
        <begin position="35"/>
        <end position="56"/>
    </location>
</feature>
<dbReference type="STRING" id="268739.Nmlp_1185"/>
<evidence type="ECO:0000313" key="3">
    <source>
        <dbReference type="Proteomes" id="UP000011867"/>
    </source>
</evidence>
<dbReference type="AlphaFoldDB" id="M1XNC7"/>
<name>M1XNC7_NATM8</name>
<evidence type="ECO:0000256" key="1">
    <source>
        <dbReference type="SAM" id="Phobius"/>
    </source>
</evidence>
<evidence type="ECO:0000313" key="2">
    <source>
        <dbReference type="EMBL" id="CCQ35395.1"/>
    </source>
</evidence>
<keyword evidence="1" id="KW-1133">Transmembrane helix</keyword>
<sequence>MEIERGPEPWQPKITVEGPRAVRVVSLLKAHNTDLTATLALAAFAVGTLSIFIVPWLQWLRWALSFVTFLAAVVTTGRCLRAEVAVSGASEDRSEDAETGDGAQ</sequence>
<protein>
    <submittedName>
        <fullName evidence="2">Uncharacterized protein</fullName>
    </submittedName>
</protein>
<accession>M1XNC7</accession>
<dbReference type="KEGG" id="nmo:Nmlp_1185"/>
<reference evidence="2 3" key="1">
    <citation type="journal article" date="2013" name="Genome Announc.">
        <title>Genome of the haloarchaeon Natronomonas moolapensis, a neutrophilic member of a previously haloalkaliphilic genus.</title>
        <authorList>
            <person name="Dyall-Smith M.L."/>
            <person name="Pfeiffer F."/>
            <person name="Oberwinkler T."/>
            <person name="Klee K."/>
            <person name="Rampp M."/>
            <person name="Palm P."/>
            <person name="Gross K."/>
            <person name="Schuster S.C."/>
            <person name="Oesterhelt D."/>
        </authorList>
    </citation>
    <scope>NUCLEOTIDE SEQUENCE [LARGE SCALE GENOMIC DNA]</scope>
    <source>
        <strain evidence="3">DSM 18674 / JCM 14361 / 8.8.11</strain>
    </source>
</reference>
<keyword evidence="1" id="KW-0812">Transmembrane</keyword>